<dbReference type="InterPro" id="IPR042099">
    <property type="entry name" value="ANL_N_sf"/>
</dbReference>
<feature type="domain" description="AMP-binding enzyme C-terminal" evidence="6">
    <location>
        <begin position="450"/>
        <end position="524"/>
    </location>
</feature>
<evidence type="ECO:0000256" key="3">
    <source>
        <dbReference type="ARBA" id="ARBA00022832"/>
    </source>
</evidence>
<evidence type="ECO:0000256" key="1">
    <source>
        <dbReference type="ARBA" id="ARBA00006432"/>
    </source>
</evidence>
<keyword evidence="3" id="KW-0276">Fatty acid metabolism</keyword>
<name>A0ABQ5VV64_9RHOB</name>
<dbReference type="Gene3D" id="3.30.300.30">
    <property type="match status" value="1"/>
</dbReference>
<dbReference type="InterPro" id="IPR045851">
    <property type="entry name" value="AMP-bd_C_sf"/>
</dbReference>
<dbReference type="EMBL" id="BSNN01000002">
    <property type="protein sequence ID" value="GLQ34978.1"/>
    <property type="molecule type" value="Genomic_DNA"/>
</dbReference>
<comment type="caution">
    <text evidence="7">The sequence shown here is derived from an EMBL/GenBank/DDBJ whole genome shotgun (WGS) entry which is preliminary data.</text>
</comment>
<dbReference type="SUPFAM" id="SSF56801">
    <property type="entry name" value="Acetyl-CoA synthetase-like"/>
    <property type="match status" value="1"/>
</dbReference>
<dbReference type="CDD" id="cd12118">
    <property type="entry name" value="ttLC_FACS_AEE21_like"/>
    <property type="match status" value="1"/>
</dbReference>
<dbReference type="InterPro" id="IPR025110">
    <property type="entry name" value="AMP-bd_C"/>
</dbReference>
<evidence type="ECO:0000256" key="2">
    <source>
        <dbReference type="ARBA" id="ARBA00022598"/>
    </source>
</evidence>
<evidence type="ECO:0000313" key="7">
    <source>
        <dbReference type="EMBL" id="GLQ34978.1"/>
    </source>
</evidence>
<dbReference type="PANTHER" id="PTHR43859">
    <property type="entry name" value="ACYL-ACTIVATING ENZYME"/>
    <property type="match status" value="1"/>
</dbReference>
<keyword evidence="2" id="KW-0436">Ligase</keyword>
<sequence>MTQDKYQFTPTAANHVALSPVSFIKRTALMYPDHDALIYGTRRYSWGEVYTRCRRLASALGKHGIGRGDTVAILAANTPEMIEAHFAVPMSGAVLNTINTRLDSETIRYILEHGEAKVFIVDGALAPNARDALAALDHDILVIDILDEQGDQPPSALGDTDYEAFVQAGDPNADWQMPNSELDAISLNYTSGTSGRPKGVVSTHRGAYLTATGVISDWGLPRHPKYLYTVPLFHCNGWCHAWAMAALAGTMICTRAITPAGIFAAIDQYKISHFGGAPIILGMLLNAPEKVKFDHKIEVMTAGAPPPAAVLQGIEDLGFNVTQVYGLTETFGHTVMSSWNSNWDALEPNQKSSLKARQGAAMVHADGVRVLDDLGEDVPADGVSMGQIFLRGNSIMAGYLKNPDATADAFANGWFASGDLAVMHENGYIEVKDRLKDIIISGGENISSVEIEGVLHRHAAVAFAAVVAKPDEKWGEVPCAFIELKENKSADAEEIITFCRRHLAGFKRPKHIVFGELPKTATGKIQKYELRKRV</sequence>
<dbReference type="InterPro" id="IPR020845">
    <property type="entry name" value="AMP-binding_CS"/>
</dbReference>
<dbReference type="InterPro" id="IPR000873">
    <property type="entry name" value="AMP-dep_synth/lig_dom"/>
</dbReference>
<protein>
    <submittedName>
        <fullName evidence="7">Acyl-CoA synthetase</fullName>
    </submittedName>
</protein>
<dbReference type="Pfam" id="PF00501">
    <property type="entry name" value="AMP-binding"/>
    <property type="match status" value="1"/>
</dbReference>
<reference evidence="8" key="1">
    <citation type="journal article" date="2019" name="Int. J. Syst. Evol. Microbiol.">
        <title>The Global Catalogue of Microorganisms (GCM) 10K type strain sequencing project: providing services to taxonomists for standard genome sequencing and annotation.</title>
        <authorList>
            <consortium name="The Broad Institute Genomics Platform"/>
            <consortium name="The Broad Institute Genome Sequencing Center for Infectious Disease"/>
            <person name="Wu L."/>
            <person name="Ma J."/>
        </authorList>
    </citation>
    <scope>NUCLEOTIDE SEQUENCE [LARGE SCALE GENOMIC DNA]</scope>
    <source>
        <strain evidence="8">NBRC 110140</strain>
    </source>
</reference>
<proteinExistence type="inferred from homology"/>
<dbReference type="RefSeq" id="WP_284377067.1">
    <property type="nucleotide sequence ID" value="NZ_BSNN01000002.1"/>
</dbReference>
<dbReference type="PANTHER" id="PTHR43859:SF4">
    <property type="entry name" value="BUTANOATE--COA LIGASE AAE1-RELATED"/>
    <property type="match status" value="1"/>
</dbReference>
<gene>
    <name evidence="7" type="ORF">GCM10007939_12610</name>
</gene>
<keyword evidence="4" id="KW-0443">Lipid metabolism</keyword>
<feature type="domain" description="AMP-dependent synthetase/ligase" evidence="5">
    <location>
        <begin position="25"/>
        <end position="400"/>
    </location>
</feature>
<accession>A0ABQ5VV64</accession>
<dbReference type="Proteomes" id="UP001156694">
    <property type="component" value="Unassembled WGS sequence"/>
</dbReference>
<comment type="similarity">
    <text evidence="1">Belongs to the ATP-dependent AMP-binding enzyme family.</text>
</comment>
<organism evidence="7 8">
    <name type="scientific">Amylibacter marinus</name>
    <dbReference type="NCBI Taxonomy" id="1475483"/>
    <lineage>
        <taxon>Bacteria</taxon>
        <taxon>Pseudomonadati</taxon>
        <taxon>Pseudomonadota</taxon>
        <taxon>Alphaproteobacteria</taxon>
        <taxon>Rhodobacterales</taxon>
        <taxon>Paracoccaceae</taxon>
        <taxon>Amylibacter</taxon>
    </lineage>
</organism>
<evidence type="ECO:0000259" key="6">
    <source>
        <dbReference type="Pfam" id="PF13193"/>
    </source>
</evidence>
<dbReference type="NCBIfam" id="NF006020">
    <property type="entry name" value="PRK08162.1"/>
    <property type="match status" value="1"/>
</dbReference>
<dbReference type="PROSITE" id="PS00455">
    <property type="entry name" value="AMP_BINDING"/>
    <property type="match status" value="1"/>
</dbReference>
<dbReference type="Gene3D" id="3.40.50.12780">
    <property type="entry name" value="N-terminal domain of ligase-like"/>
    <property type="match status" value="1"/>
</dbReference>
<evidence type="ECO:0000256" key="4">
    <source>
        <dbReference type="ARBA" id="ARBA00023098"/>
    </source>
</evidence>
<dbReference type="Pfam" id="PF13193">
    <property type="entry name" value="AMP-binding_C"/>
    <property type="match status" value="1"/>
</dbReference>
<evidence type="ECO:0000259" key="5">
    <source>
        <dbReference type="Pfam" id="PF00501"/>
    </source>
</evidence>
<evidence type="ECO:0000313" key="8">
    <source>
        <dbReference type="Proteomes" id="UP001156694"/>
    </source>
</evidence>
<keyword evidence="8" id="KW-1185">Reference proteome</keyword>